<proteinExistence type="inferred from homology"/>
<evidence type="ECO:0000256" key="4">
    <source>
        <dbReference type="ARBA" id="ARBA00022840"/>
    </source>
</evidence>
<feature type="non-terminal residue" evidence="5">
    <location>
        <position position="139"/>
    </location>
</feature>
<dbReference type="InterPro" id="IPR001645">
    <property type="entry name" value="Folylpolyglutamate_synth"/>
</dbReference>
<gene>
    <name evidence="5" type="ORF">HKBW3S47_01948</name>
</gene>
<dbReference type="GO" id="GO:0004326">
    <property type="term" value="F:tetrahydrofolylpolyglutamate synthase activity"/>
    <property type="evidence" value="ECO:0007669"/>
    <property type="project" value="InterPro"/>
</dbReference>
<reference evidence="5 6" key="1">
    <citation type="journal article" date="2020" name="Front. Microbiol.">
        <title>Single-cell genomics of novel Actinobacteria with the Wood-Ljungdahl pathway discovered in a serpentinizing system.</title>
        <authorList>
            <person name="Merino N."/>
            <person name="Kawai M."/>
            <person name="Boyd E.S."/>
            <person name="Colman D.R."/>
            <person name="McGlynn S.E."/>
            <person name="Nealson K.H."/>
            <person name="Kurokawa K."/>
            <person name="Hongoh Y."/>
        </authorList>
    </citation>
    <scope>NUCLEOTIDE SEQUENCE [LARGE SCALE GENOMIC DNA]</scope>
    <source>
        <strain evidence="5 6">S47</strain>
    </source>
</reference>
<name>A0A6V8Q647_9ACTN</name>
<dbReference type="GO" id="GO:0008841">
    <property type="term" value="F:dihydrofolate synthase activity"/>
    <property type="evidence" value="ECO:0007669"/>
    <property type="project" value="TreeGrafter"/>
</dbReference>
<sequence length="139" mass="15418">MIRIKNYQDAKEYIKSTEIFGINPSLSQMERIYCLLGDAPRNFGSLHVVGTNGKTSTTRMIGSILKEAGLKVGVYTSPHIREFTERIEVGGQEISEDEFVAYLNLLLPLINEVNSASGENLTPQKTWCEKGDSNPHGLS</sequence>
<evidence type="ECO:0000256" key="1">
    <source>
        <dbReference type="ARBA" id="ARBA00008276"/>
    </source>
</evidence>
<dbReference type="GO" id="GO:0005737">
    <property type="term" value="C:cytoplasm"/>
    <property type="evidence" value="ECO:0007669"/>
    <property type="project" value="TreeGrafter"/>
</dbReference>
<comment type="caution">
    <text evidence="5">The sequence shown here is derived from an EMBL/GenBank/DDBJ whole genome shotgun (WGS) entry which is preliminary data.</text>
</comment>
<accession>A0A6V8Q647</accession>
<evidence type="ECO:0000313" key="5">
    <source>
        <dbReference type="EMBL" id="GFP40252.1"/>
    </source>
</evidence>
<dbReference type="PANTHER" id="PTHR11136">
    <property type="entry name" value="FOLYLPOLYGLUTAMATE SYNTHASE-RELATED"/>
    <property type="match status" value="1"/>
</dbReference>
<dbReference type="PANTHER" id="PTHR11136:SF0">
    <property type="entry name" value="DIHYDROFOLATE SYNTHETASE-RELATED"/>
    <property type="match status" value="1"/>
</dbReference>
<dbReference type="GO" id="GO:0005524">
    <property type="term" value="F:ATP binding"/>
    <property type="evidence" value="ECO:0007669"/>
    <property type="project" value="UniProtKB-KW"/>
</dbReference>
<evidence type="ECO:0000256" key="2">
    <source>
        <dbReference type="ARBA" id="ARBA00022598"/>
    </source>
</evidence>
<dbReference type="SUPFAM" id="SSF53623">
    <property type="entry name" value="MurD-like peptide ligases, catalytic domain"/>
    <property type="match status" value="1"/>
</dbReference>
<evidence type="ECO:0000313" key="6">
    <source>
        <dbReference type="Proteomes" id="UP000569018"/>
    </source>
</evidence>
<dbReference type="Gene3D" id="3.40.1190.10">
    <property type="entry name" value="Mur-like, catalytic domain"/>
    <property type="match status" value="1"/>
</dbReference>
<comment type="similarity">
    <text evidence="1">Belongs to the folylpolyglutamate synthase family.</text>
</comment>
<evidence type="ECO:0000256" key="3">
    <source>
        <dbReference type="ARBA" id="ARBA00022741"/>
    </source>
</evidence>
<dbReference type="EMBL" id="BLSD01000180">
    <property type="protein sequence ID" value="GFP40252.1"/>
    <property type="molecule type" value="Genomic_DNA"/>
</dbReference>
<keyword evidence="4" id="KW-0067">ATP-binding</keyword>
<organism evidence="5 6">
    <name type="scientific">Candidatus Hakubella thermalkaliphila</name>
    <dbReference type="NCBI Taxonomy" id="2754717"/>
    <lineage>
        <taxon>Bacteria</taxon>
        <taxon>Bacillati</taxon>
        <taxon>Actinomycetota</taxon>
        <taxon>Actinomycetota incertae sedis</taxon>
        <taxon>Candidatus Hakubellales</taxon>
        <taxon>Candidatus Hakubellaceae</taxon>
        <taxon>Candidatus Hakubella</taxon>
    </lineage>
</organism>
<dbReference type="AlphaFoldDB" id="A0A6V8Q647"/>
<keyword evidence="3" id="KW-0547">Nucleotide-binding</keyword>
<protein>
    <submittedName>
        <fullName evidence="5">Dihydrofolate synthase / folylpolyglutamate synthase</fullName>
    </submittedName>
</protein>
<dbReference type="Proteomes" id="UP000569018">
    <property type="component" value="Unassembled WGS sequence"/>
</dbReference>
<keyword evidence="2" id="KW-0436">Ligase</keyword>
<dbReference type="InterPro" id="IPR036565">
    <property type="entry name" value="Mur-like_cat_sf"/>
</dbReference>